<dbReference type="Gene3D" id="1.25.40.10">
    <property type="entry name" value="Tetratricopeptide repeat domain"/>
    <property type="match status" value="1"/>
</dbReference>
<dbReference type="InterPro" id="IPR027417">
    <property type="entry name" value="P-loop_NTPase"/>
</dbReference>
<evidence type="ECO:0008006" key="3">
    <source>
        <dbReference type="Google" id="ProtNLM"/>
    </source>
</evidence>
<reference evidence="1" key="2">
    <citation type="submission" date="2023-05" db="EMBL/GenBank/DDBJ databases">
        <authorList>
            <consortium name="Lawrence Berkeley National Laboratory"/>
            <person name="Steindorff A."/>
            <person name="Hensen N."/>
            <person name="Bonometti L."/>
            <person name="Westerberg I."/>
            <person name="Brannstrom I.O."/>
            <person name="Guillou S."/>
            <person name="Cros-Aarteil S."/>
            <person name="Calhoun S."/>
            <person name="Haridas S."/>
            <person name="Kuo A."/>
            <person name="Mondo S."/>
            <person name="Pangilinan J."/>
            <person name="Riley R."/>
            <person name="Labutti K."/>
            <person name="Andreopoulos B."/>
            <person name="Lipzen A."/>
            <person name="Chen C."/>
            <person name="Yanf M."/>
            <person name="Daum C."/>
            <person name="Ng V."/>
            <person name="Clum A."/>
            <person name="Ohm R."/>
            <person name="Martin F."/>
            <person name="Silar P."/>
            <person name="Natvig D."/>
            <person name="Lalanne C."/>
            <person name="Gautier V."/>
            <person name="Ament-Velasquez S.L."/>
            <person name="Kruys A."/>
            <person name="Hutchinson M.I."/>
            <person name="Powell A.J."/>
            <person name="Barry K."/>
            <person name="Miller A.N."/>
            <person name="Grigoriev I.V."/>
            <person name="Debuchy R."/>
            <person name="Gladieux P."/>
            <person name="Thoren M.H."/>
            <person name="Johannesson H."/>
        </authorList>
    </citation>
    <scope>NUCLEOTIDE SEQUENCE</scope>
    <source>
        <strain evidence="1">PSN309</strain>
    </source>
</reference>
<reference evidence="1" key="1">
    <citation type="journal article" date="2023" name="Mol. Phylogenet. Evol.">
        <title>Genome-scale phylogeny and comparative genomics of the fungal order Sordariales.</title>
        <authorList>
            <person name="Hensen N."/>
            <person name="Bonometti L."/>
            <person name="Westerberg I."/>
            <person name="Brannstrom I.O."/>
            <person name="Guillou S."/>
            <person name="Cros-Aarteil S."/>
            <person name="Calhoun S."/>
            <person name="Haridas S."/>
            <person name="Kuo A."/>
            <person name="Mondo S."/>
            <person name="Pangilinan J."/>
            <person name="Riley R."/>
            <person name="LaButti K."/>
            <person name="Andreopoulos B."/>
            <person name="Lipzen A."/>
            <person name="Chen C."/>
            <person name="Yan M."/>
            <person name="Daum C."/>
            <person name="Ng V."/>
            <person name="Clum A."/>
            <person name="Steindorff A."/>
            <person name="Ohm R.A."/>
            <person name="Martin F."/>
            <person name="Silar P."/>
            <person name="Natvig D.O."/>
            <person name="Lalanne C."/>
            <person name="Gautier V."/>
            <person name="Ament-Velasquez S.L."/>
            <person name="Kruys A."/>
            <person name="Hutchinson M.I."/>
            <person name="Powell A.J."/>
            <person name="Barry K."/>
            <person name="Miller A.N."/>
            <person name="Grigoriev I.V."/>
            <person name="Debuchy R."/>
            <person name="Gladieux P."/>
            <person name="Hiltunen Thoren M."/>
            <person name="Johannesson H."/>
        </authorList>
    </citation>
    <scope>NUCLEOTIDE SEQUENCE</scope>
    <source>
        <strain evidence="1">PSN309</strain>
    </source>
</reference>
<dbReference type="InterPro" id="IPR011990">
    <property type="entry name" value="TPR-like_helical_dom_sf"/>
</dbReference>
<protein>
    <recommendedName>
        <fullName evidence="3">NB-ARC domain-containing protein</fullName>
    </recommendedName>
</protein>
<dbReference type="PANTHER" id="PTHR46082">
    <property type="entry name" value="ATP/GTP-BINDING PROTEIN-RELATED"/>
    <property type="match status" value="1"/>
</dbReference>
<accession>A0AAN7ADG4</accession>
<dbReference type="Pfam" id="PF13424">
    <property type="entry name" value="TPR_12"/>
    <property type="match status" value="1"/>
</dbReference>
<proteinExistence type="predicted"/>
<dbReference type="Gene3D" id="3.40.50.300">
    <property type="entry name" value="P-loop containing nucleotide triphosphate hydrolases"/>
    <property type="match status" value="1"/>
</dbReference>
<dbReference type="SMART" id="SM00028">
    <property type="entry name" value="TPR"/>
    <property type="match status" value="2"/>
</dbReference>
<evidence type="ECO:0000313" key="2">
    <source>
        <dbReference type="Proteomes" id="UP001302126"/>
    </source>
</evidence>
<dbReference type="SUPFAM" id="SSF52540">
    <property type="entry name" value="P-loop containing nucleoside triphosphate hydrolases"/>
    <property type="match status" value="1"/>
</dbReference>
<feature type="non-terminal residue" evidence="1">
    <location>
        <position position="1"/>
    </location>
</feature>
<keyword evidence="2" id="KW-1185">Reference proteome</keyword>
<sequence length="438" mass="49567">ALEVAFRVRDEHPDCHVFWVPAVDATTFENAYREIGRQLEIVGIDEDKADVKLLVKTALSRSADNWLLIVDNADDVELLFGTAGATPLCDCLPFSHRGSILFTTRNHMAVRKLDIPKTGVIRVADMSRLEATELLQKHLDAAQMSDSEKMTTRQYLRHCRSSDERLIELLSEDFEDRARYKSTRNPVAATWLISFRHISRDNQLAAQYLRYMSLLAEKEIPKSLLPPGKSELEADKAIATLKAYAFITERTGQESYDVHRLVRLAMRSWLSKEGELEACAASLIQQLDKVFPFPKHENRVLWVTYLPHALTALAFRDYSTNDAAKSSLLFNIAESSYILGKYEEAEAMHRQALKLRTQVLGAEHPSTLTSMNNLALVLNSQGKYEEAEAMHRQALKLRTQVLDAEHPSTLISMNNLALVLDSQGKYEEAEAHLNITVK</sequence>
<dbReference type="InterPro" id="IPR053137">
    <property type="entry name" value="NLR-like"/>
</dbReference>
<comment type="caution">
    <text evidence="1">The sequence shown here is derived from an EMBL/GenBank/DDBJ whole genome shotgun (WGS) entry which is preliminary data.</text>
</comment>
<gene>
    <name evidence="1" type="ORF">QBC35DRAFT_479490</name>
</gene>
<evidence type="ECO:0000313" key="1">
    <source>
        <dbReference type="EMBL" id="KAK4181990.1"/>
    </source>
</evidence>
<dbReference type="EMBL" id="MU864860">
    <property type="protein sequence ID" value="KAK4181990.1"/>
    <property type="molecule type" value="Genomic_DNA"/>
</dbReference>
<dbReference type="Pfam" id="PF13374">
    <property type="entry name" value="TPR_10"/>
    <property type="match status" value="1"/>
</dbReference>
<dbReference type="SUPFAM" id="SSF48452">
    <property type="entry name" value="TPR-like"/>
    <property type="match status" value="1"/>
</dbReference>
<dbReference type="PANTHER" id="PTHR46082:SF6">
    <property type="entry name" value="AAA+ ATPASE DOMAIN-CONTAINING PROTEIN-RELATED"/>
    <property type="match status" value="1"/>
</dbReference>
<dbReference type="AlphaFoldDB" id="A0AAN7ADG4"/>
<organism evidence="1 2">
    <name type="scientific">Podospora australis</name>
    <dbReference type="NCBI Taxonomy" id="1536484"/>
    <lineage>
        <taxon>Eukaryota</taxon>
        <taxon>Fungi</taxon>
        <taxon>Dikarya</taxon>
        <taxon>Ascomycota</taxon>
        <taxon>Pezizomycotina</taxon>
        <taxon>Sordariomycetes</taxon>
        <taxon>Sordariomycetidae</taxon>
        <taxon>Sordariales</taxon>
        <taxon>Podosporaceae</taxon>
        <taxon>Podospora</taxon>
    </lineage>
</organism>
<name>A0AAN7ADG4_9PEZI</name>
<dbReference type="InterPro" id="IPR019734">
    <property type="entry name" value="TPR_rpt"/>
</dbReference>
<dbReference type="Proteomes" id="UP001302126">
    <property type="component" value="Unassembled WGS sequence"/>
</dbReference>